<evidence type="ECO:0000313" key="7">
    <source>
        <dbReference type="Proteomes" id="UP001491310"/>
    </source>
</evidence>
<evidence type="ECO:0000259" key="5">
    <source>
        <dbReference type="PROSITE" id="PS50067"/>
    </source>
</evidence>
<dbReference type="Proteomes" id="UP001491310">
    <property type="component" value="Unassembled WGS sequence"/>
</dbReference>
<proteinExistence type="inferred from homology"/>
<feature type="region of interest" description="Disordered" evidence="4">
    <location>
        <begin position="1"/>
        <end position="24"/>
    </location>
</feature>
<evidence type="ECO:0000256" key="1">
    <source>
        <dbReference type="ARBA" id="ARBA00023175"/>
    </source>
</evidence>
<feature type="domain" description="Kinesin motor" evidence="5">
    <location>
        <begin position="182"/>
        <end position="504"/>
    </location>
</feature>
<protein>
    <recommendedName>
        <fullName evidence="5">Kinesin motor domain-containing protein</fullName>
    </recommendedName>
</protein>
<dbReference type="InterPro" id="IPR027417">
    <property type="entry name" value="P-loop_NTPase"/>
</dbReference>
<dbReference type="Gene3D" id="3.40.850.10">
    <property type="entry name" value="Kinesin motor domain"/>
    <property type="match status" value="1"/>
</dbReference>
<evidence type="ECO:0000313" key="6">
    <source>
        <dbReference type="EMBL" id="KAK9902101.1"/>
    </source>
</evidence>
<organism evidence="6 7">
    <name type="scientific">Coccomyxa subellipsoidea</name>
    <dbReference type="NCBI Taxonomy" id="248742"/>
    <lineage>
        <taxon>Eukaryota</taxon>
        <taxon>Viridiplantae</taxon>
        <taxon>Chlorophyta</taxon>
        <taxon>core chlorophytes</taxon>
        <taxon>Trebouxiophyceae</taxon>
        <taxon>Trebouxiophyceae incertae sedis</taxon>
        <taxon>Coccomyxaceae</taxon>
        <taxon>Coccomyxa</taxon>
    </lineage>
</organism>
<keyword evidence="2" id="KW-0067">ATP-binding</keyword>
<dbReference type="SMART" id="SM00129">
    <property type="entry name" value="KISc"/>
    <property type="match status" value="1"/>
</dbReference>
<dbReference type="InterPro" id="IPR001752">
    <property type="entry name" value="Kinesin_motor_dom"/>
</dbReference>
<dbReference type="SUPFAM" id="SSF52540">
    <property type="entry name" value="P-loop containing nucleoside triphosphate hydrolases"/>
    <property type="match status" value="1"/>
</dbReference>
<evidence type="ECO:0000256" key="3">
    <source>
        <dbReference type="SAM" id="Coils"/>
    </source>
</evidence>
<sequence length="504" mass="54370">MSSACRDEVDEEEPNLGPLEAGAGVQARKVAAQAVIELTDRLTRAEQENSALRQRLHETRRLSKVGQELEDVLAERDALRNVNQELALKITSPQPEAGSAGQGQEEPDALQGLRDELAGVQQQLTAALEDLERERANFKQTREATADQAAASATVAKLKRQYIEERNLRREVHEELQVLRGNIRVVCRARPAAPDEEPILAFPMAGALTVSPPDRRISDFEFNACFGPDSTQEDVFEEIAPLIRSCVDGYNACIFAYGQTGSGKTHTMQGPPEDPGVYQRALQELFAAMGGNAEHAHAPGGGYISVAMLEIYNDDARDLLADAVTGKAASLDVSGLGAGQLPPGVERIPGLTWRQVATVDHVAAVLADGSRQRSTAATAMNSSSSRSHAILSVKICADAATGACSLLHLVDLAGSERVGRSEVAGTQMKEAQSINKSLSALGDVVSALQRRASHIPFRNSKLTQARTHLCLRRWIGHCRMFFDMFPVGNPAAFGPSRWDIEAAL</sequence>
<keyword evidence="7" id="KW-1185">Reference proteome</keyword>
<feature type="coiled-coil region" evidence="3">
    <location>
        <begin position="28"/>
        <end position="175"/>
    </location>
</feature>
<comment type="caution">
    <text evidence="6">The sequence shown here is derived from an EMBL/GenBank/DDBJ whole genome shotgun (WGS) entry which is preliminary data.</text>
</comment>
<keyword evidence="3" id="KW-0175">Coiled coil</keyword>
<dbReference type="Pfam" id="PF00225">
    <property type="entry name" value="Kinesin"/>
    <property type="match status" value="1"/>
</dbReference>
<dbReference type="PANTHER" id="PTHR47972:SF28">
    <property type="entry name" value="KINESIN-LIKE PROTEIN KLP-3"/>
    <property type="match status" value="1"/>
</dbReference>
<name>A0ABR2YC80_9CHLO</name>
<gene>
    <name evidence="6" type="ORF">WJX75_004452</name>
</gene>
<comment type="similarity">
    <text evidence="2">Belongs to the TRAFAC class myosin-kinesin ATPase superfamily. Kinesin family.</text>
</comment>
<keyword evidence="1 2" id="KW-0505">Motor protein</keyword>
<evidence type="ECO:0000256" key="2">
    <source>
        <dbReference type="PROSITE-ProRule" id="PRU00283"/>
    </source>
</evidence>
<feature type="binding site" evidence="2">
    <location>
        <begin position="258"/>
        <end position="265"/>
    </location>
    <ligand>
        <name>ATP</name>
        <dbReference type="ChEBI" id="CHEBI:30616"/>
    </ligand>
</feature>
<dbReference type="PANTHER" id="PTHR47972">
    <property type="entry name" value="KINESIN-LIKE PROTEIN KLP-3"/>
    <property type="match status" value="1"/>
</dbReference>
<keyword evidence="2" id="KW-0547">Nucleotide-binding</keyword>
<reference evidence="6 7" key="1">
    <citation type="journal article" date="2024" name="Nat. Commun.">
        <title>Phylogenomics reveals the evolutionary origins of lichenization in chlorophyte algae.</title>
        <authorList>
            <person name="Puginier C."/>
            <person name="Libourel C."/>
            <person name="Otte J."/>
            <person name="Skaloud P."/>
            <person name="Haon M."/>
            <person name="Grisel S."/>
            <person name="Petersen M."/>
            <person name="Berrin J.G."/>
            <person name="Delaux P.M."/>
            <person name="Dal Grande F."/>
            <person name="Keller J."/>
        </authorList>
    </citation>
    <scope>NUCLEOTIDE SEQUENCE [LARGE SCALE GENOMIC DNA]</scope>
    <source>
        <strain evidence="6 7">SAG 216-7</strain>
    </source>
</reference>
<dbReference type="InterPro" id="IPR027640">
    <property type="entry name" value="Kinesin-like_fam"/>
</dbReference>
<accession>A0ABR2YC80</accession>
<evidence type="ECO:0000256" key="4">
    <source>
        <dbReference type="SAM" id="MobiDB-lite"/>
    </source>
</evidence>
<dbReference type="EMBL" id="JALJOT010000016">
    <property type="protein sequence ID" value="KAK9902101.1"/>
    <property type="molecule type" value="Genomic_DNA"/>
</dbReference>
<dbReference type="PROSITE" id="PS50067">
    <property type="entry name" value="KINESIN_MOTOR_2"/>
    <property type="match status" value="1"/>
</dbReference>
<dbReference type="InterPro" id="IPR036961">
    <property type="entry name" value="Kinesin_motor_dom_sf"/>
</dbReference>
<dbReference type="PRINTS" id="PR00380">
    <property type="entry name" value="KINESINHEAVY"/>
</dbReference>